<keyword evidence="4" id="KW-0832">Ubl conjugation</keyword>
<protein>
    <recommendedName>
        <fullName evidence="7">Caspase recruitment domain-containing protein</fullName>
    </recommendedName>
</protein>
<keyword evidence="5" id="KW-0391">Immunity</keyword>
<proteinExistence type="predicted"/>
<gene>
    <name evidence="8" type="ORF">MAR_009770</name>
</gene>
<keyword evidence="3" id="KW-0399">Innate immunity</keyword>
<feature type="domain" description="Caspase recruitment" evidence="7">
    <location>
        <begin position="409"/>
        <end position="496"/>
    </location>
</feature>
<name>A0ABY7E2P5_MYAAR</name>
<sequence length="686" mass="76813">MSGSKSLSEDASANTKSTCTSYCPPTPSVVARYPELILSVTKSAACSKLETISLACLIKSSSWLIAGKSMSLMIVDLASSRVSSSLATEEKISHDILQRQSINMKTPAKYLHQYFELVYCPVESCGVFSAEQSTMGNTFSEKTPCSNKIATTGSSSLSTPIPCISELEETPNAPRTSRQASVPRISAPQSSAICISEVDVGVYPSTAAPLHVDAVDGEIRDEDEGYINIPVFSNDEQRSFQEDQSSIEEETPIESLQRGETARSSKTSSSSKTSDSGNSSQPSDDYLTLLDSNVRRKCPVHCLQHKIRRKMKDPSDIKFMVDVYKELIVKTVQVKDVLVSLHHVIDDACYSEIEELQEKKSNKELMESLLKYIEDSSAPGKWQSFIDALNEHEYLFLVQLLLHKTEDDHHEHRALLKVLSPTLLKNISINECLDTLYSKGIIPENERDRIERFDKNFGPIEATREIIKVVPRRSPLWIKEFAGVLKDNFMTNIAELFYIPEEEMEGDCSNDCQAYLPTVDVPSVTIKSELRPCWQPDDTYSSHEIFGNSCGNGYNEIRESLRTIQNHIEIQTEMIKRMDCTVERHSLEIHEMRDSQAKLSPNSRLDTIESEMKDIKSTQTYTKNKVHNMKRYVKDIHQIMLPTSSLPPVCGRMTGSDSGIVFDGSGSGVALRPHYLSDRNLSSTHL</sequence>
<dbReference type="Proteomes" id="UP001164746">
    <property type="component" value="Chromosome 4"/>
</dbReference>
<dbReference type="Pfam" id="PF16739">
    <property type="entry name" value="CARD_2"/>
    <property type="match status" value="1"/>
</dbReference>
<evidence type="ECO:0000256" key="4">
    <source>
        <dbReference type="ARBA" id="ARBA00022843"/>
    </source>
</evidence>
<evidence type="ECO:0000256" key="3">
    <source>
        <dbReference type="ARBA" id="ARBA00022588"/>
    </source>
</evidence>
<keyword evidence="9" id="KW-1185">Reference proteome</keyword>
<dbReference type="InterPro" id="IPR011029">
    <property type="entry name" value="DEATH-like_dom_sf"/>
</dbReference>
<dbReference type="SUPFAM" id="SSF47986">
    <property type="entry name" value="DEATH domain"/>
    <property type="match status" value="1"/>
</dbReference>
<evidence type="ECO:0000259" key="7">
    <source>
        <dbReference type="Pfam" id="PF16739"/>
    </source>
</evidence>
<feature type="region of interest" description="Disordered" evidence="6">
    <location>
        <begin position="228"/>
        <end position="286"/>
    </location>
</feature>
<keyword evidence="2" id="KW-0597">Phosphoprotein</keyword>
<evidence type="ECO:0000256" key="6">
    <source>
        <dbReference type="SAM" id="MobiDB-lite"/>
    </source>
</evidence>
<evidence type="ECO:0000313" key="9">
    <source>
        <dbReference type="Proteomes" id="UP001164746"/>
    </source>
</evidence>
<dbReference type="EMBL" id="CP111015">
    <property type="protein sequence ID" value="WAR03212.1"/>
    <property type="molecule type" value="Genomic_DNA"/>
</dbReference>
<evidence type="ECO:0000256" key="1">
    <source>
        <dbReference type="ARBA" id="ARBA00022499"/>
    </source>
</evidence>
<accession>A0ABY7E2P5</accession>
<organism evidence="8 9">
    <name type="scientific">Mya arenaria</name>
    <name type="common">Soft-shell clam</name>
    <dbReference type="NCBI Taxonomy" id="6604"/>
    <lineage>
        <taxon>Eukaryota</taxon>
        <taxon>Metazoa</taxon>
        <taxon>Spiralia</taxon>
        <taxon>Lophotrochozoa</taxon>
        <taxon>Mollusca</taxon>
        <taxon>Bivalvia</taxon>
        <taxon>Autobranchia</taxon>
        <taxon>Heteroconchia</taxon>
        <taxon>Euheterodonta</taxon>
        <taxon>Imparidentia</taxon>
        <taxon>Neoheterodontei</taxon>
        <taxon>Myida</taxon>
        <taxon>Myoidea</taxon>
        <taxon>Myidae</taxon>
        <taxon>Mya</taxon>
    </lineage>
</organism>
<evidence type="ECO:0000256" key="2">
    <source>
        <dbReference type="ARBA" id="ARBA00022553"/>
    </source>
</evidence>
<keyword evidence="1" id="KW-1017">Isopeptide bond</keyword>
<feature type="compositionally biased region" description="Low complexity" evidence="6">
    <location>
        <begin position="264"/>
        <end position="280"/>
    </location>
</feature>
<reference evidence="8" key="1">
    <citation type="submission" date="2022-11" db="EMBL/GenBank/DDBJ databases">
        <title>Centuries of genome instability and evolution in soft-shell clam transmissible cancer (bioRxiv).</title>
        <authorList>
            <person name="Hart S.F.M."/>
            <person name="Yonemitsu M.A."/>
            <person name="Giersch R.M."/>
            <person name="Beal B.F."/>
            <person name="Arriagada G."/>
            <person name="Davis B.W."/>
            <person name="Ostrander E.A."/>
            <person name="Goff S.P."/>
            <person name="Metzger M.J."/>
        </authorList>
    </citation>
    <scope>NUCLEOTIDE SEQUENCE</scope>
    <source>
        <strain evidence="8">MELC-2E11</strain>
        <tissue evidence="8">Siphon/mantle</tissue>
    </source>
</reference>
<evidence type="ECO:0000313" key="8">
    <source>
        <dbReference type="EMBL" id="WAR03212.1"/>
    </source>
</evidence>
<dbReference type="Gene3D" id="1.10.533.10">
    <property type="entry name" value="Death Domain, Fas"/>
    <property type="match status" value="2"/>
</dbReference>
<evidence type="ECO:0000256" key="5">
    <source>
        <dbReference type="ARBA" id="ARBA00022859"/>
    </source>
</evidence>
<dbReference type="InterPro" id="IPR031964">
    <property type="entry name" value="CARD_dom"/>
</dbReference>